<comment type="caution">
    <text evidence="2">The sequence shown here is derived from an EMBL/GenBank/DDBJ whole genome shotgun (WGS) entry which is preliminary data.</text>
</comment>
<protein>
    <submittedName>
        <fullName evidence="2">Uncharacterized protein</fullName>
    </submittedName>
</protein>
<keyword evidence="3" id="KW-1185">Reference proteome</keyword>
<sequence length="107" mass="11830">MAHTLPPILRPSDQSTQQRSSEARPGVQGIRVKVNEKKRDESILELSFWMKEILTRGEGDWGSEGKLANAALDEANVMQALAESDDFEIVANEATNKKEFTDKITGG</sequence>
<gene>
    <name evidence="2" type="ORF">AAF712_015397</name>
</gene>
<reference evidence="2 3" key="1">
    <citation type="submission" date="2024-05" db="EMBL/GenBank/DDBJ databases">
        <title>A draft genome resource for the thread blight pathogen Marasmius tenuissimus strain MS-2.</title>
        <authorList>
            <person name="Yulfo-Soto G.E."/>
            <person name="Baruah I.K."/>
            <person name="Amoako-Attah I."/>
            <person name="Bukari Y."/>
            <person name="Meinhardt L.W."/>
            <person name="Bailey B.A."/>
            <person name="Cohen S.P."/>
        </authorList>
    </citation>
    <scope>NUCLEOTIDE SEQUENCE [LARGE SCALE GENOMIC DNA]</scope>
    <source>
        <strain evidence="2 3">MS-2</strain>
    </source>
</reference>
<feature type="region of interest" description="Disordered" evidence="1">
    <location>
        <begin position="1"/>
        <end position="30"/>
    </location>
</feature>
<proteinExistence type="predicted"/>
<evidence type="ECO:0000313" key="3">
    <source>
        <dbReference type="Proteomes" id="UP001437256"/>
    </source>
</evidence>
<evidence type="ECO:0000256" key="1">
    <source>
        <dbReference type="SAM" id="MobiDB-lite"/>
    </source>
</evidence>
<name>A0ABR2ZAH6_9AGAR</name>
<dbReference type="EMBL" id="JBBXMP010000404">
    <property type="protein sequence ID" value="KAL0057944.1"/>
    <property type="molecule type" value="Genomic_DNA"/>
</dbReference>
<dbReference type="Proteomes" id="UP001437256">
    <property type="component" value="Unassembled WGS sequence"/>
</dbReference>
<accession>A0ABR2ZAH6</accession>
<organism evidence="2 3">
    <name type="scientific">Marasmius tenuissimus</name>
    <dbReference type="NCBI Taxonomy" id="585030"/>
    <lineage>
        <taxon>Eukaryota</taxon>
        <taxon>Fungi</taxon>
        <taxon>Dikarya</taxon>
        <taxon>Basidiomycota</taxon>
        <taxon>Agaricomycotina</taxon>
        <taxon>Agaricomycetes</taxon>
        <taxon>Agaricomycetidae</taxon>
        <taxon>Agaricales</taxon>
        <taxon>Marasmiineae</taxon>
        <taxon>Marasmiaceae</taxon>
        <taxon>Marasmius</taxon>
    </lineage>
</organism>
<evidence type="ECO:0000313" key="2">
    <source>
        <dbReference type="EMBL" id="KAL0057944.1"/>
    </source>
</evidence>